<protein>
    <submittedName>
        <fullName evidence="1">YIPF1-like protein</fullName>
    </submittedName>
</protein>
<accession>A0A392VQ85</accession>
<dbReference type="EMBL" id="LXQA011224709">
    <property type="protein sequence ID" value="MCI89653.1"/>
    <property type="molecule type" value="Genomic_DNA"/>
</dbReference>
<sequence length="47" mass="5525">MCERFGRLFELTANKSSTVAEMFALGWGADGAAWEWRRQLRAWEEEM</sequence>
<reference evidence="1 2" key="1">
    <citation type="journal article" date="2018" name="Front. Plant Sci.">
        <title>Red Clover (Trifolium pratense) and Zigzag Clover (T. medium) - A Picture of Genomic Similarities and Differences.</title>
        <authorList>
            <person name="Dluhosova J."/>
            <person name="Istvanek J."/>
            <person name="Nedelnik J."/>
            <person name="Repkova J."/>
        </authorList>
    </citation>
    <scope>NUCLEOTIDE SEQUENCE [LARGE SCALE GENOMIC DNA]</scope>
    <source>
        <strain evidence="2">cv. 10/8</strain>
        <tissue evidence="1">Leaf</tissue>
    </source>
</reference>
<dbReference type="AlphaFoldDB" id="A0A392VQ85"/>
<proteinExistence type="predicted"/>
<keyword evidence="2" id="KW-1185">Reference proteome</keyword>
<evidence type="ECO:0000313" key="2">
    <source>
        <dbReference type="Proteomes" id="UP000265520"/>
    </source>
</evidence>
<evidence type="ECO:0000313" key="1">
    <source>
        <dbReference type="EMBL" id="MCI89653.1"/>
    </source>
</evidence>
<dbReference type="Proteomes" id="UP000265520">
    <property type="component" value="Unassembled WGS sequence"/>
</dbReference>
<comment type="caution">
    <text evidence="1">The sequence shown here is derived from an EMBL/GenBank/DDBJ whole genome shotgun (WGS) entry which is preliminary data.</text>
</comment>
<organism evidence="1 2">
    <name type="scientific">Trifolium medium</name>
    <dbReference type="NCBI Taxonomy" id="97028"/>
    <lineage>
        <taxon>Eukaryota</taxon>
        <taxon>Viridiplantae</taxon>
        <taxon>Streptophyta</taxon>
        <taxon>Embryophyta</taxon>
        <taxon>Tracheophyta</taxon>
        <taxon>Spermatophyta</taxon>
        <taxon>Magnoliopsida</taxon>
        <taxon>eudicotyledons</taxon>
        <taxon>Gunneridae</taxon>
        <taxon>Pentapetalae</taxon>
        <taxon>rosids</taxon>
        <taxon>fabids</taxon>
        <taxon>Fabales</taxon>
        <taxon>Fabaceae</taxon>
        <taxon>Papilionoideae</taxon>
        <taxon>50 kb inversion clade</taxon>
        <taxon>NPAAA clade</taxon>
        <taxon>Hologalegina</taxon>
        <taxon>IRL clade</taxon>
        <taxon>Trifolieae</taxon>
        <taxon>Trifolium</taxon>
    </lineage>
</organism>
<feature type="non-terminal residue" evidence="1">
    <location>
        <position position="47"/>
    </location>
</feature>
<name>A0A392VQ85_9FABA</name>